<accession>N6U0C3</accession>
<proteinExistence type="predicted"/>
<dbReference type="HOGENOM" id="CLU_2266437_0_0_1"/>
<name>N6U0C3_DENPD</name>
<sequence>MIAGRPVNDPGDAFKYVRIDIANSHDSYYVKRTKYEPTFVDNTYKVFMKLTIKNVSISDFGTYKCIAKNSLGETDGAIKLYQCGPFKREKLSLDEFSCKLHIY</sequence>
<dbReference type="EMBL" id="KB741081">
    <property type="protein sequence ID" value="ENN74036.1"/>
    <property type="molecule type" value="Genomic_DNA"/>
</dbReference>
<dbReference type="InterPro" id="IPR036179">
    <property type="entry name" value="Ig-like_dom_sf"/>
</dbReference>
<dbReference type="InterPro" id="IPR013098">
    <property type="entry name" value="Ig_I-set"/>
</dbReference>
<dbReference type="OrthoDB" id="10012075at2759"/>
<dbReference type="Pfam" id="PF07679">
    <property type="entry name" value="I-set"/>
    <property type="match status" value="1"/>
</dbReference>
<dbReference type="SUPFAM" id="SSF48726">
    <property type="entry name" value="Immunoglobulin"/>
    <property type="match status" value="1"/>
</dbReference>
<dbReference type="InterPro" id="IPR013783">
    <property type="entry name" value="Ig-like_fold"/>
</dbReference>
<dbReference type="AlphaFoldDB" id="N6U0C3"/>
<evidence type="ECO:0000313" key="1">
    <source>
        <dbReference type="EMBL" id="ENN74036.1"/>
    </source>
</evidence>
<organism evidence="1">
    <name type="scientific">Dendroctonus ponderosae</name>
    <name type="common">Mountain pine beetle</name>
    <dbReference type="NCBI Taxonomy" id="77166"/>
    <lineage>
        <taxon>Eukaryota</taxon>
        <taxon>Metazoa</taxon>
        <taxon>Ecdysozoa</taxon>
        <taxon>Arthropoda</taxon>
        <taxon>Hexapoda</taxon>
        <taxon>Insecta</taxon>
        <taxon>Pterygota</taxon>
        <taxon>Neoptera</taxon>
        <taxon>Endopterygota</taxon>
        <taxon>Coleoptera</taxon>
        <taxon>Polyphaga</taxon>
        <taxon>Cucujiformia</taxon>
        <taxon>Curculionidae</taxon>
        <taxon>Scolytinae</taxon>
        <taxon>Dendroctonus</taxon>
    </lineage>
</organism>
<gene>
    <name evidence="1" type="ORF">YQE_09361</name>
</gene>
<feature type="non-terminal residue" evidence="1">
    <location>
        <position position="1"/>
    </location>
</feature>
<dbReference type="Gene3D" id="2.60.40.10">
    <property type="entry name" value="Immunoglobulins"/>
    <property type="match status" value="1"/>
</dbReference>
<protein>
    <submittedName>
        <fullName evidence="1">Uncharacterized protein</fullName>
    </submittedName>
</protein>
<reference evidence="1" key="1">
    <citation type="journal article" date="2013" name="Genome Biol.">
        <title>Draft genome of the mountain pine beetle, Dendroctonus ponderosae Hopkins, a major forest pest.</title>
        <authorList>
            <person name="Keeling C.I."/>
            <person name="Yuen M.M."/>
            <person name="Liao N.Y."/>
            <person name="Docking T.R."/>
            <person name="Chan S.K."/>
            <person name="Taylor G.A."/>
            <person name="Palmquist D.L."/>
            <person name="Jackman S.D."/>
            <person name="Nguyen A."/>
            <person name="Li M."/>
            <person name="Henderson H."/>
            <person name="Janes J.K."/>
            <person name="Zhao Y."/>
            <person name="Pandoh P."/>
            <person name="Moore R."/>
            <person name="Sperling F.A."/>
            <person name="Huber D.P."/>
            <person name="Birol I."/>
            <person name="Jones S.J."/>
            <person name="Bohlmann J."/>
        </authorList>
    </citation>
    <scope>NUCLEOTIDE SEQUENCE</scope>
</reference>